<keyword evidence="3" id="KW-1185">Reference proteome</keyword>
<reference evidence="2" key="1">
    <citation type="journal article" date="2021" name="Mol. Plant Microbe Interact.">
        <title>Complete Genome Sequence of the Plant-Pathogenic Fungus Colletotrichum lupini.</title>
        <authorList>
            <person name="Baroncelli R."/>
            <person name="Pensec F."/>
            <person name="Da Lio D."/>
            <person name="Boufleur T."/>
            <person name="Vicente I."/>
            <person name="Sarrocco S."/>
            <person name="Picot A."/>
            <person name="Baraldi E."/>
            <person name="Sukno S."/>
            <person name="Thon M."/>
            <person name="Le Floch G."/>
        </authorList>
    </citation>
    <scope>NUCLEOTIDE SEQUENCE</scope>
    <source>
        <strain evidence="2">IMI 504893</strain>
    </source>
</reference>
<protein>
    <submittedName>
        <fullName evidence="2">Uncharacterized protein</fullName>
    </submittedName>
</protein>
<evidence type="ECO:0000256" key="1">
    <source>
        <dbReference type="SAM" id="MobiDB-lite"/>
    </source>
</evidence>
<dbReference type="KEGG" id="clup:CLUP02_08862"/>
<feature type="region of interest" description="Disordered" evidence="1">
    <location>
        <begin position="181"/>
        <end position="201"/>
    </location>
</feature>
<dbReference type="Proteomes" id="UP000830671">
    <property type="component" value="Chromosome 4"/>
</dbReference>
<proteinExistence type="predicted"/>
<gene>
    <name evidence="2" type="ORF">CLUP02_08862</name>
</gene>
<sequence length="201" mass="22548">MFGFRPEFLQVTYLITNPPIPEACRVDPGAQGRFRVSAAKCRPDDKEPQTLCDTLLLNLNLVPWMALLPSRETQRQAKQPREALFWVTIVPDNLVPSTPVLQVFDYGVLTNSFQAKQRQHKLIPSLLFRLSIIEMVRFADGLYGSRQLGSPVGKADQEPKGDGIEPATMLVSARAKARERREAVGYHSDGETVRGEAVRYP</sequence>
<evidence type="ECO:0000313" key="3">
    <source>
        <dbReference type="Proteomes" id="UP000830671"/>
    </source>
</evidence>
<dbReference type="RefSeq" id="XP_049144986.1">
    <property type="nucleotide sequence ID" value="XM_049287843.1"/>
</dbReference>
<dbReference type="GeneID" id="73342853"/>
<evidence type="ECO:0000313" key="2">
    <source>
        <dbReference type="EMBL" id="UQC83367.1"/>
    </source>
</evidence>
<accession>A0A9Q8STN2</accession>
<organism evidence="2 3">
    <name type="scientific">Colletotrichum lupini</name>
    <dbReference type="NCBI Taxonomy" id="145971"/>
    <lineage>
        <taxon>Eukaryota</taxon>
        <taxon>Fungi</taxon>
        <taxon>Dikarya</taxon>
        <taxon>Ascomycota</taxon>
        <taxon>Pezizomycotina</taxon>
        <taxon>Sordariomycetes</taxon>
        <taxon>Hypocreomycetidae</taxon>
        <taxon>Glomerellales</taxon>
        <taxon>Glomerellaceae</taxon>
        <taxon>Colletotrichum</taxon>
        <taxon>Colletotrichum acutatum species complex</taxon>
    </lineage>
</organism>
<name>A0A9Q8STN2_9PEZI</name>
<dbReference type="AlphaFoldDB" id="A0A9Q8STN2"/>
<dbReference type="EMBL" id="CP019476">
    <property type="protein sequence ID" value="UQC83367.1"/>
    <property type="molecule type" value="Genomic_DNA"/>
</dbReference>